<evidence type="ECO:0000256" key="4">
    <source>
        <dbReference type="ARBA" id="ARBA00011166"/>
    </source>
</evidence>
<evidence type="ECO:0000256" key="8">
    <source>
        <dbReference type="ARBA" id="ARBA00023034"/>
    </source>
</evidence>
<dbReference type="Gene3D" id="1.20.58.1970">
    <property type="match status" value="1"/>
</dbReference>
<dbReference type="GO" id="GO:0017119">
    <property type="term" value="C:Golgi transport complex"/>
    <property type="evidence" value="ECO:0007669"/>
    <property type="project" value="TreeGrafter"/>
</dbReference>
<dbReference type="GO" id="GO:0006890">
    <property type="term" value="P:retrograde vesicle-mediated transport, Golgi to endoplasmic reticulum"/>
    <property type="evidence" value="ECO:0007669"/>
    <property type="project" value="TreeGrafter"/>
</dbReference>
<evidence type="ECO:0000256" key="1">
    <source>
        <dbReference type="ARBA" id="ARBA00003627"/>
    </source>
</evidence>
<accession>A0AAW1M391</accession>
<feature type="coiled-coil region" evidence="11">
    <location>
        <begin position="54"/>
        <end position="81"/>
    </location>
</feature>
<comment type="function">
    <text evidence="1">Required for normal Golgi function.</text>
</comment>
<dbReference type="FunFam" id="1.10.287.1060:FF:000014">
    <property type="entry name" value="conserved oligomeric Golgi complex subunit 4"/>
    <property type="match status" value="1"/>
</dbReference>
<comment type="subcellular location">
    <subcellularLocation>
        <location evidence="2">Golgi apparatus membrane</location>
        <topology evidence="2">Peripheral membrane protein</topology>
        <orientation evidence="2">Cytoplasmic side</orientation>
    </subcellularLocation>
</comment>
<keyword evidence="7" id="KW-0653">Protein transport</keyword>
<dbReference type="InterPro" id="IPR048684">
    <property type="entry name" value="COG4_C"/>
</dbReference>
<dbReference type="PANTHER" id="PTHR24016">
    <property type="entry name" value="CONSERVED OLIGOMERIC GOLGI COMPLEX SUBUNIT 4"/>
    <property type="match status" value="1"/>
</dbReference>
<evidence type="ECO:0000256" key="11">
    <source>
        <dbReference type="SAM" id="Coils"/>
    </source>
</evidence>
<dbReference type="FunFam" id="1.20.58.1970:FF:000002">
    <property type="entry name" value="Oligomeric Golgi complex subunit"/>
    <property type="match status" value="1"/>
</dbReference>
<evidence type="ECO:0000256" key="9">
    <source>
        <dbReference type="ARBA" id="ARBA00023136"/>
    </source>
</evidence>
<proteinExistence type="inferred from homology"/>
<dbReference type="InterPro" id="IPR048680">
    <property type="entry name" value="COG4_N"/>
</dbReference>
<keyword evidence="8" id="KW-0333">Golgi apparatus</keyword>
<reference evidence="13 14" key="1">
    <citation type="journal article" date="2024" name="BMC Genomics">
        <title>De novo assembly and annotation of Popillia japonica's genome with initial clues to its potential as an invasive pest.</title>
        <authorList>
            <person name="Cucini C."/>
            <person name="Boschi S."/>
            <person name="Funari R."/>
            <person name="Cardaioli E."/>
            <person name="Iannotti N."/>
            <person name="Marturano G."/>
            <person name="Paoli F."/>
            <person name="Bruttini M."/>
            <person name="Carapelli A."/>
            <person name="Frati F."/>
            <person name="Nardi F."/>
        </authorList>
    </citation>
    <scope>NUCLEOTIDE SEQUENCE [LARGE SCALE GENOMIC DNA]</scope>
    <source>
        <strain evidence="13">DMR45628</strain>
    </source>
</reference>
<evidence type="ECO:0000256" key="5">
    <source>
        <dbReference type="ARBA" id="ARBA00020975"/>
    </source>
</evidence>
<gene>
    <name evidence="13" type="ORF">QE152_g8505</name>
</gene>
<dbReference type="InterPro" id="IPR048682">
    <property type="entry name" value="COG4"/>
</dbReference>
<evidence type="ECO:0000259" key="12">
    <source>
        <dbReference type="SMART" id="SM00762"/>
    </source>
</evidence>
<organism evidence="13 14">
    <name type="scientific">Popillia japonica</name>
    <name type="common">Japanese beetle</name>
    <dbReference type="NCBI Taxonomy" id="7064"/>
    <lineage>
        <taxon>Eukaryota</taxon>
        <taxon>Metazoa</taxon>
        <taxon>Ecdysozoa</taxon>
        <taxon>Arthropoda</taxon>
        <taxon>Hexapoda</taxon>
        <taxon>Insecta</taxon>
        <taxon>Pterygota</taxon>
        <taxon>Neoptera</taxon>
        <taxon>Endopterygota</taxon>
        <taxon>Coleoptera</taxon>
        <taxon>Polyphaga</taxon>
        <taxon>Scarabaeiformia</taxon>
        <taxon>Scarabaeidae</taxon>
        <taxon>Rutelinae</taxon>
        <taxon>Popillia</taxon>
    </lineage>
</organism>
<evidence type="ECO:0000256" key="6">
    <source>
        <dbReference type="ARBA" id="ARBA00022448"/>
    </source>
</evidence>
<dbReference type="EMBL" id="JASPKY010000068">
    <property type="protein sequence ID" value="KAK9743571.1"/>
    <property type="molecule type" value="Genomic_DNA"/>
</dbReference>
<evidence type="ECO:0000313" key="14">
    <source>
        <dbReference type="Proteomes" id="UP001458880"/>
    </source>
</evidence>
<keyword evidence="6" id="KW-0813">Transport</keyword>
<dbReference type="InterPro" id="IPR013167">
    <property type="entry name" value="COG4_M"/>
</dbReference>
<name>A0AAW1M391_POPJA</name>
<evidence type="ECO:0000256" key="7">
    <source>
        <dbReference type="ARBA" id="ARBA00022927"/>
    </source>
</evidence>
<evidence type="ECO:0000256" key="2">
    <source>
        <dbReference type="ARBA" id="ARBA00004255"/>
    </source>
</evidence>
<dbReference type="Pfam" id="PF20663">
    <property type="entry name" value="COG4_N"/>
    <property type="match status" value="1"/>
</dbReference>
<evidence type="ECO:0000256" key="3">
    <source>
        <dbReference type="ARBA" id="ARBA00009215"/>
    </source>
</evidence>
<comment type="caution">
    <text evidence="13">The sequence shown here is derived from an EMBL/GenBank/DDBJ whole genome shotgun (WGS) entry which is preliminary data.</text>
</comment>
<dbReference type="PANTHER" id="PTHR24016:SF0">
    <property type="entry name" value="CONSERVED OLIGOMERIC GOLGI COMPLEX SUBUNIT 4"/>
    <property type="match status" value="1"/>
</dbReference>
<evidence type="ECO:0000256" key="10">
    <source>
        <dbReference type="ARBA" id="ARBA00031340"/>
    </source>
</evidence>
<dbReference type="GO" id="GO:0000139">
    <property type="term" value="C:Golgi membrane"/>
    <property type="evidence" value="ECO:0007669"/>
    <property type="project" value="UniProtKB-SubCell"/>
</dbReference>
<evidence type="ECO:0000313" key="13">
    <source>
        <dbReference type="EMBL" id="KAK9743571.1"/>
    </source>
</evidence>
<dbReference type="Gene3D" id="1.10.287.1060">
    <property type="entry name" value="ESAT-6-like"/>
    <property type="match status" value="1"/>
</dbReference>
<comment type="subunit">
    <text evidence="4">Component of the conserved oligomeric Golgi complex which is composed of eight different subunits and is required for normal Golgi morphology and localization.</text>
</comment>
<keyword evidence="11" id="KW-0175">Coiled coil</keyword>
<sequence length="725" mass="82217">MEEKEMSKFVTQQAYIDGKIRALSKMIPQLKIIHKDAESLVTTINHISESSEKISGKIRELDTAREKVEECQKRVSDLIDLELCSQGVQKAIYDEDYEQGAALVHRFLSIDQSVVKQTASDFEKVAGVLKSVRTLQDAASQLREIVKHKFGDAVKTQDLHSIERFFKIFPLIGMHEEGITDFCQYLCTKLEDAAQKNLQTALNTPAGDKRYPVIYADTLTLLYEGVARMVNVHQPLIETYYGPGKLIAAVNILQKECDNQTRRIMSEFCKTRNINKKMTQINEISRMSSSSSFSKLEKIDPKDLDVLIGEMTLMHSKIELYIKFVKSKITTDLDVGISDLDERSKNIDKLEQLIKNSQVSQSKHELLGYYLRMEQYYMEESITKAVNLDTAEQGQHTSSMVDDTFFIIRKCIRRSISSGSLDGICAIINNACRVLESDFCNILRSKLKQGYPSGYLDLTQAYNVLQSSIQQGRLQPGDTEVARTAFVVALNNADSCTYYVDALCDRVMLEIEQAMPTMKENDRGKLESCLSGLSSVTATLKDVIEYGLQQLRASAIKPRVHPWIDSFMSINHEMTEDELSAYDAGETFVQTLIMNLESLLAPFKEVLTPSNYDSLVGVVTNEVITRFEKIVFKTTFNRLGGLVLDKEVRSLAGYLTTSTSWSLRDKFARLTQIATVLNLEKVSEISDYWGDHDGALMWRLTPSELRNVMALRIDFKIEDIRRLKL</sequence>
<dbReference type="SMART" id="SM00762">
    <property type="entry name" value="Cog4"/>
    <property type="match status" value="1"/>
</dbReference>
<dbReference type="Pfam" id="PF08318">
    <property type="entry name" value="COG4_m"/>
    <property type="match status" value="1"/>
</dbReference>
<dbReference type="Pfam" id="PF20662">
    <property type="entry name" value="COG4_C"/>
    <property type="match status" value="1"/>
</dbReference>
<dbReference type="GO" id="GO:0007030">
    <property type="term" value="P:Golgi organization"/>
    <property type="evidence" value="ECO:0007669"/>
    <property type="project" value="TreeGrafter"/>
</dbReference>
<keyword evidence="9" id="KW-0472">Membrane</keyword>
<dbReference type="Proteomes" id="UP001458880">
    <property type="component" value="Unassembled WGS sequence"/>
</dbReference>
<protein>
    <recommendedName>
        <fullName evidence="5">Conserved oligomeric Golgi complex subunit 4</fullName>
    </recommendedName>
    <alternativeName>
        <fullName evidence="10">Component of oligomeric Golgi complex 4</fullName>
    </alternativeName>
</protein>
<comment type="similarity">
    <text evidence="3">Belongs to the COG4 family.</text>
</comment>
<keyword evidence="14" id="KW-1185">Reference proteome</keyword>
<feature type="domain" description="COG4 transport protein middle alpha-helical bundle" evidence="12">
    <location>
        <begin position="135"/>
        <end position="448"/>
    </location>
</feature>
<dbReference type="AlphaFoldDB" id="A0AAW1M391"/>
<dbReference type="GO" id="GO:0015031">
    <property type="term" value="P:protein transport"/>
    <property type="evidence" value="ECO:0007669"/>
    <property type="project" value="UniProtKB-KW"/>
</dbReference>